<evidence type="ECO:0000313" key="1">
    <source>
        <dbReference type="EMBL" id="MBM3274197.1"/>
    </source>
</evidence>
<protein>
    <submittedName>
        <fullName evidence="1">Uncharacterized protein</fullName>
    </submittedName>
</protein>
<organism evidence="1 2">
    <name type="scientific">Candidatus Tanganyikabacteria bacterium</name>
    <dbReference type="NCBI Taxonomy" id="2961651"/>
    <lineage>
        <taxon>Bacteria</taxon>
        <taxon>Bacillati</taxon>
        <taxon>Candidatus Sericytochromatia</taxon>
        <taxon>Candidatus Tanganyikabacteria</taxon>
    </lineage>
</organism>
<dbReference type="Proteomes" id="UP000703893">
    <property type="component" value="Unassembled WGS sequence"/>
</dbReference>
<reference evidence="1 2" key="1">
    <citation type="submission" date="2019-03" db="EMBL/GenBank/DDBJ databases">
        <title>Lake Tanganyika Metagenome-Assembled Genomes (MAGs).</title>
        <authorList>
            <person name="Tran P."/>
        </authorList>
    </citation>
    <scope>NUCLEOTIDE SEQUENCE [LARGE SCALE GENOMIC DNA]</scope>
    <source>
        <strain evidence="1">K_DeepCast_65m_m2_236</strain>
    </source>
</reference>
<accession>A0A937X4N3</accession>
<proteinExistence type="predicted"/>
<evidence type="ECO:0000313" key="2">
    <source>
        <dbReference type="Proteomes" id="UP000703893"/>
    </source>
</evidence>
<sequence>MGGISRGGESPLRQAAGLVGQGFGLFRYGVQKTLYNVSYDEFTTGGTLEPRPAPTLHPTKI</sequence>
<name>A0A937X4N3_9BACT</name>
<dbReference type="AlphaFoldDB" id="A0A937X4N3"/>
<comment type="caution">
    <text evidence="1">The sequence shown here is derived from an EMBL/GenBank/DDBJ whole genome shotgun (WGS) entry which is preliminary data.</text>
</comment>
<gene>
    <name evidence="1" type="ORF">FJZ00_03525</name>
</gene>
<dbReference type="EMBL" id="VGJX01000148">
    <property type="protein sequence ID" value="MBM3274197.1"/>
    <property type="molecule type" value="Genomic_DNA"/>
</dbReference>